<dbReference type="InterPro" id="IPR016135">
    <property type="entry name" value="UBQ-conjugating_enzyme/RWD"/>
</dbReference>
<keyword evidence="1" id="KW-0808">Transferase</keyword>
<proteinExistence type="predicted"/>
<evidence type="ECO:0000256" key="1">
    <source>
        <dbReference type="ARBA" id="ARBA00022679"/>
    </source>
</evidence>
<dbReference type="AlphaFoldDB" id="A0A5J4VN68"/>
<dbReference type="CDD" id="cd23810">
    <property type="entry name" value="UBCc_BIRC6"/>
    <property type="match status" value="1"/>
</dbReference>
<comment type="caution">
    <text evidence="5">The sequence shown here is derived from an EMBL/GenBank/DDBJ whole genome shotgun (WGS) entry which is preliminary data.</text>
</comment>
<organism evidence="5 6">
    <name type="scientific">Streblomastix strix</name>
    <dbReference type="NCBI Taxonomy" id="222440"/>
    <lineage>
        <taxon>Eukaryota</taxon>
        <taxon>Metamonada</taxon>
        <taxon>Preaxostyla</taxon>
        <taxon>Oxymonadida</taxon>
        <taxon>Streblomastigidae</taxon>
        <taxon>Streblomastix</taxon>
    </lineage>
</organism>
<reference evidence="5 6" key="1">
    <citation type="submission" date="2019-03" db="EMBL/GenBank/DDBJ databases">
        <title>Single cell metagenomics reveals metabolic interactions within the superorganism composed of flagellate Streblomastix strix and complex community of Bacteroidetes bacteria on its surface.</title>
        <authorList>
            <person name="Treitli S.C."/>
            <person name="Kolisko M."/>
            <person name="Husnik F."/>
            <person name="Keeling P."/>
            <person name="Hampl V."/>
        </authorList>
    </citation>
    <scope>NUCLEOTIDE SEQUENCE [LARGE SCALE GENOMIC DNA]</scope>
    <source>
        <strain evidence="5">ST1C</strain>
    </source>
</reference>
<feature type="compositionally biased region" description="Polar residues" evidence="3">
    <location>
        <begin position="239"/>
        <end position="252"/>
    </location>
</feature>
<dbReference type="SMART" id="SM00212">
    <property type="entry name" value="UBCc"/>
    <property type="match status" value="1"/>
</dbReference>
<dbReference type="SUPFAM" id="SSF54495">
    <property type="entry name" value="UBC-like"/>
    <property type="match status" value="1"/>
</dbReference>
<name>A0A5J4VN68_9EUKA</name>
<dbReference type="OrthoDB" id="47801at2759"/>
<sequence length="539" mass="60648">MKQAVDIFLTLDKPAEFKGSVEEYAKMILKEKFDKENKNLNIKEKEKAIKSNAEFLLDGNKTKQAIITHHKIPQSGYSLLNNAGNSNPSKLNNKEIPLDDTKDSKQIKPFTMQLNQLVIGPFKGIRKRNQSTISQSEQNESEQIDTEQNNCREVAALVIEIYQKMSALKLKAEHVINSCLQDKKKEKEKINKEKTDLKLQNDIQGENNQEKEINQIPNLQQIASVSSSSSSSQQSSSSLTSTNDSQALNSSEIKSELGISDQQAKDEKLKLNNKEEQYKQRLSPFLFLMKPSQLFRQRHKFGSQLEQNKISSNAIAKRIVRDVSTLATQLPLTKGASIFIAVDENSTQLIKALIVGPMNTPYEQGLFEFDILIPQQYPQSPPKVEIVTTGGGTVRFNPNLYDNGKVCLSLLGTWSGAQGEKWHPQHSTLLQVLVSIQALILVDEPYFNEPGYEQQMGTGYGIQRSKAYNANIRKQTVKLAMIEQIEKAKRGGSEFNEVILAHFALNKEEIVATVGDWMKDMGINEGDFNKLKLLLSMLK</sequence>
<dbReference type="PROSITE" id="PS50127">
    <property type="entry name" value="UBC_2"/>
    <property type="match status" value="1"/>
</dbReference>
<feature type="region of interest" description="Disordered" evidence="3">
    <location>
        <begin position="223"/>
        <end position="261"/>
    </location>
</feature>
<evidence type="ECO:0000313" key="6">
    <source>
        <dbReference type="Proteomes" id="UP000324800"/>
    </source>
</evidence>
<dbReference type="InterPro" id="IPR000608">
    <property type="entry name" value="UBC"/>
</dbReference>
<evidence type="ECO:0000313" key="5">
    <source>
        <dbReference type="EMBL" id="KAA6383970.1"/>
    </source>
</evidence>
<dbReference type="Pfam" id="PF00179">
    <property type="entry name" value="UQ_con"/>
    <property type="match status" value="1"/>
</dbReference>
<evidence type="ECO:0000256" key="2">
    <source>
        <dbReference type="ARBA" id="ARBA00022786"/>
    </source>
</evidence>
<protein>
    <submittedName>
        <fullName evidence="5">Putative Ubiquitin-conjugating BIR-domain enzyme</fullName>
    </submittedName>
</protein>
<feature type="domain" description="UBC core" evidence="4">
    <location>
        <begin position="314"/>
        <end position="481"/>
    </location>
</feature>
<dbReference type="GO" id="GO:0005634">
    <property type="term" value="C:nucleus"/>
    <property type="evidence" value="ECO:0007669"/>
    <property type="project" value="TreeGrafter"/>
</dbReference>
<feature type="compositionally biased region" description="Low complexity" evidence="3">
    <location>
        <begin position="224"/>
        <end position="238"/>
    </location>
</feature>
<dbReference type="PANTHER" id="PTHR46116:SF39">
    <property type="entry name" value="BACULOVIRAL IAP REPEAT-CONTAINING PROTEIN 6"/>
    <property type="match status" value="1"/>
</dbReference>
<evidence type="ECO:0000259" key="4">
    <source>
        <dbReference type="PROSITE" id="PS50127"/>
    </source>
</evidence>
<gene>
    <name evidence="5" type="ORF">EZS28_020503</name>
</gene>
<dbReference type="EMBL" id="SNRW01005985">
    <property type="protein sequence ID" value="KAA6383970.1"/>
    <property type="molecule type" value="Genomic_DNA"/>
</dbReference>
<feature type="region of interest" description="Disordered" evidence="3">
    <location>
        <begin position="128"/>
        <end position="147"/>
    </location>
</feature>
<accession>A0A5J4VN68</accession>
<dbReference type="GO" id="GO:0004869">
    <property type="term" value="F:cysteine-type endopeptidase inhibitor activity"/>
    <property type="evidence" value="ECO:0007669"/>
    <property type="project" value="TreeGrafter"/>
</dbReference>
<dbReference type="Gene3D" id="3.10.110.10">
    <property type="entry name" value="Ubiquitin Conjugating Enzyme"/>
    <property type="match status" value="1"/>
</dbReference>
<dbReference type="PANTHER" id="PTHR46116">
    <property type="entry name" value="(E3-INDEPENDENT) E2 UBIQUITIN-CONJUGATING ENZYME"/>
    <property type="match status" value="1"/>
</dbReference>
<evidence type="ECO:0000256" key="3">
    <source>
        <dbReference type="SAM" id="MobiDB-lite"/>
    </source>
</evidence>
<keyword evidence="2" id="KW-0833">Ubl conjugation pathway</keyword>
<dbReference type="GO" id="GO:0016740">
    <property type="term" value="F:transferase activity"/>
    <property type="evidence" value="ECO:0007669"/>
    <property type="project" value="UniProtKB-KW"/>
</dbReference>
<dbReference type="Proteomes" id="UP000324800">
    <property type="component" value="Unassembled WGS sequence"/>
</dbReference>